<dbReference type="SUPFAM" id="SSF63862">
    <property type="entry name" value="Thiamin pyrophosphokinase, substrate-binding domain"/>
    <property type="match status" value="1"/>
</dbReference>
<dbReference type="Pfam" id="PF04263">
    <property type="entry name" value="TPK_catalytic"/>
    <property type="match status" value="1"/>
</dbReference>
<keyword evidence="1" id="KW-0808">Transferase</keyword>
<evidence type="ECO:0000256" key="4">
    <source>
        <dbReference type="ARBA" id="ARBA00022840"/>
    </source>
</evidence>
<dbReference type="STRING" id="83219.PM02_14410"/>
<dbReference type="InterPro" id="IPR036759">
    <property type="entry name" value="TPK_catalytic_sf"/>
</dbReference>
<dbReference type="GO" id="GO:0006772">
    <property type="term" value="P:thiamine metabolic process"/>
    <property type="evidence" value="ECO:0007669"/>
    <property type="project" value="UniProtKB-UniRule"/>
</dbReference>
<dbReference type="SUPFAM" id="SSF63999">
    <property type="entry name" value="Thiamin pyrophosphokinase, catalytic domain"/>
    <property type="match status" value="1"/>
</dbReference>
<feature type="domain" description="Thiamin pyrophosphokinase catalytic" evidence="6">
    <location>
        <begin position="27"/>
        <end position="122"/>
    </location>
</feature>
<dbReference type="InterPro" id="IPR006282">
    <property type="entry name" value="Thi_PPkinase"/>
</dbReference>
<evidence type="ECO:0000256" key="3">
    <source>
        <dbReference type="ARBA" id="ARBA00022777"/>
    </source>
</evidence>
<accession>A0A061SL11</accession>
<dbReference type="PANTHER" id="PTHR41299:SF1">
    <property type="entry name" value="THIAMINE PYROPHOSPHOKINASE"/>
    <property type="match status" value="1"/>
</dbReference>
<dbReference type="GO" id="GO:0004788">
    <property type="term" value="F:thiamine diphosphokinase activity"/>
    <property type="evidence" value="ECO:0007669"/>
    <property type="project" value="UniProtKB-UniRule"/>
</dbReference>
<dbReference type="EMBL" id="JEMU01000012">
    <property type="protein sequence ID" value="KAJ02396.1"/>
    <property type="molecule type" value="Genomic_DNA"/>
</dbReference>
<proteinExistence type="predicted"/>
<dbReference type="RefSeq" id="WP_037909678.1">
    <property type="nucleotide sequence ID" value="NZ_JEMU01000012.1"/>
</dbReference>
<dbReference type="CDD" id="cd07995">
    <property type="entry name" value="TPK"/>
    <property type="match status" value="1"/>
</dbReference>
<keyword evidence="3 7" id="KW-0418">Kinase</keyword>
<evidence type="ECO:0000256" key="5">
    <source>
        <dbReference type="NCBIfam" id="TIGR01378"/>
    </source>
</evidence>
<reference evidence="7 8" key="1">
    <citation type="journal article" date="2014" name="Genome Announc.">
        <title>Draft Genome Sequences of Two Isolates of the Roseobacter Group, Sulfitobacter sp. Strains 3SOLIMAR09 and 1FIGIMAR09, from Harbors of Mallorca Island (Mediterranean Sea).</title>
        <authorList>
            <person name="Mas-Llado M."/>
            <person name="Pina-Villalonga J.M."/>
            <person name="Brunet-Galmes I."/>
            <person name="Nogales B."/>
            <person name="Bosch R."/>
        </authorList>
    </citation>
    <scope>NUCLEOTIDE SEQUENCE [LARGE SCALE GENOMIC DNA]</scope>
    <source>
        <strain evidence="7 8">1FIGIMAR09</strain>
    </source>
</reference>
<dbReference type="PANTHER" id="PTHR41299">
    <property type="entry name" value="THIAMINE PYROPHOSPHOKINASE"/>
    <property type="match status" value="1"/>
</dbReference>
<dbReference type="GO" id="GO:0005524">
    <property type="term" value="F:ATP binding"/>
    <property type="evidence" value="ECO:0007669"/>
    <property type="project" value="UniProtKB-KW"/>
</dbReference>
<evidence type="ECO:0000256" key="2">
    <source>
        <dbReference type="ARBA" id="ARBA00022741"/>
    </source>
</evidence>
<dbReference type="GO" id="GO:0030975">
    <property type="term" value="F:thiamine binding"/>
    <property type="evidence" value="ECO:0007669"/>
    <property type="project" value="InterPro"/>
</dbReference>
<keyword evidence="4" id="KW-0067">ATP-binding</keyword>
<gene>
    <name evidence="7" type="ORF">PM02_14410</name>
</gene>
<organism evidence="7 8">
    <name type="scientific">Sulfitobacter mediterraneus</name>
    <dbReference type="NCBI Taxonomy" id="83219"/>
    <lineage>
        <taxon>Bacteria</taxon>
        <taxon>Pseudomonadati</taxon>
        <taxon>Pseudomonadota</taxon>
        <taxon>Alphaproteobacteria</taxon>
        <taxon>Rhodobacterales</taxon>
        <taxon>Roseobacteraceae</taxon>
        <taxon>Sulfitobacter</taxon>
    </lineage>
</organism>
<keyword evidence="2" id="KW-0547">Nucleotide-binding</keyword>
<dbReference type="AlphaFoldDB" id="A0A061SL11"/>
<name>A0A061SL11_9RHOB</name>
<dbReference type="Gene3D" id="3.40.50.10240">
    <property type="entry name" value="Thiamin pyrophosphokinase, catalytic domain"/>
    <property type="match status" value="1"/>
</dbReference>
<dbReference type="EC" id="2.7.6.2" evidence="5"/>
<dbReference type="GO" id="GO:0016301">
    <property type="term" value="F:kinase activity"/>
    <property type="evidence" value="ECO:0007669"/>
    <property type="project" value="UniProtKB-KW"/>
</dbReference>
<protein>
    <recommendedName>
        <fullName evidence="5">Thiamine diphosphokinase</fullName>
        <ecNumber evidence="5">2.7.6.2</ecNumber>
    </recommendedName>
</protein>
<dbReference type="eggNOG" id="COG1564">
    <property type="taxonomic scope" value="Bacteria"/>
</dbReference>
<evidence type="ECO:0000313" key="7">
    <source>
        <dbReference type="EMBL" id="KAJ02396.1"/>
    </source>
</evidence>
<evidence type="ECO:0000259" key="6">
    <source>
        <dbReference type="Pfam" id="PF04263"/>
    </source>
</evidence>
<evidence type="ECO:0000256" key="1">
    <source>
        <dbReference type="ARBA" id="ARBA00022679"/>
    </source>
</evidence>
<sequence>MIDPIIHSSAAITLIGGGEATTDDLNDVLSLAPICVAADGGVVLALQAGVMPKAVLGDFDSAPAAVLDQIPQSRLHRIDEQDTTDFEKALARIDAPVIVGVGFMGGRIDHQLAALHGLLAFADRPCVLLAGDEVILLAPPKIALPTRAGEVVSLFPLAGAMGRSTGLQWPIEGLNFGLGEKIGTSNAATGPMSLQMEQPGLALILPRRLMPDVVAALCQPDAARWPARDR</sequence>
<dbReference type="InterPro" id="IPR053149">
    <property type="entry name" value="TPK"/>
</dbReference>
<dbReference type="InterPro" id="IPR036371">
    <property type="entry name" value="TPK_B1-bd_sf"/>
</dbReference>
<dbReference type="InterPro" id="IPR007371">
    <property type="entry name" value="TPK_catalytic"/>
</dbReference>
<dbReference type="Proteomes" id="UP000027337">
    <property type="component" value="Unassembled WGS sequence"/>
</dbReference>
<keyword evidence="8" id="KW-1185">Reference proteome</keyword>
<dbReference type="GO" id="GO:0009229">
    <property type="term" value="P:thiamine diphosphate biosynthetic process"/>
    <property type="evidence" value="ECO:0007669"/>
    <property type="project" value="InterPro"/>
</dbReference>
<evidence type="ECO:0000313" key="8">
    <source>
        <dbReference type="Proteomes" id="UP000027337"/>
    </source>
</evidence>
<comment type="caution">
    <text evidence="7">The sequence shown here is derived from an EMBL/GenBank/DDBJ whole genome shotgun (WGS) entry which is preliminary data.</text>
</comment>
<dbReference type="NCBIfam" id="TIGR01378">
    <property type="entry name" value="thi_PPkinase"/>
    <property type="match status" value="1"/>
</dbReference>